<dbReference type="Pfam" id="PF02466">
    <property type="entry name" value="Tim17"/>
    <property type="match status" value="1"/>
</dbReference>
<evidence type="ECO:0000256" key="10">
    <source>
        <dbReference type="ARBA" id="ARBA00023136"/>
    </source>
</evidence>
<name>A0A2U1P543_ARTAN</name>
<comment type="caution">
    <text evidence="11">The sequence shown here is derived from an EMBL/GenBank/DDBJ whole genome shotgun (WGS) entry which is preliminary data.</text>
</comment>
<keyword evidence="6" id="KW-0653">Protein transport</keyword>
<sequence length="217" mass="23682">MDTQKSERKECMDEIFADAGGGFAVGAIGGTAFHFFKGLYSSPHGARFKGGAEAVRMNTPRVAWSLATWCGLVSTFDCALAYVRQKEDPWNSILAGAATSGLFSMRQGFLPMGKAALGGALIMAFIEGVNLTVGRPVIIQQPSIFSQVHAKLMQYYFANETIIYCNINITKLNYGPGHGIIKILNSYSNLENPRFNCQKPLRKRTLSNICGGELKQV</sequence>
<dbReference type="STRING" id="35608.A0A2U1P543"/>
<dbReference type="OrthoDB" id="2261329at2759"/>
<reference evidence="11 12" key="1">
    <citation type="journal article" date="2018" name="Mol. Plant">
        <title>The genome of Artemisia annua provides insight into the evolution of Asteraceae family and artemisinin biosynthesis.</title>
        <authorList>
            <person name="Shen Q."/>
            <person name="Zhang L."/>
            <person name="Liao Z."/>
            <person name="Wang S."/>
            <person name="Yan T."/>
            <person name="Shi P."/>
            <person name="Liu M."/>
            <person name="Fu X."/>
            <person name="Pan Q."/>
            <person name="Wang Y."/>
            <person name="Lv Z."/>
            <person name="Lu X."/>
            <person name="Zhang F."/>
            <person name="Jiang W."/>
            <person name="Ma Y."/>
            <person name="Chen M."/>
            <person name="Hao X."/>
            <person name="Li L."/>
            <person name="Tang Y."/>
            <person name="Lv G."/>
            <person name="Zhou Y."/>
            <person name="Sun X."/>
            <person name="Brodelius P.E."/>
            <person name="Rose J.K.C."/>
            <person name="Tang K."/>
        </authorList>
    </citation>
    <scope>NUCLEOTIDE SEQUENCE [LARGE SCALE GENOMIC DNA]</scope>
    <source>
        <strain evidence="12">cv. Huhao1</strain>
        <tissue evidence="11">Leaf</tissue>
    </source>
</reference>
<dbReference type="GO" id="GO:0008320">
    <property type="term" value="F:protein transmembrane transporter activity"/>
    <property type="evidence" value="ECO:0007669"/>
    <property type="project" value="TreeGrafter"/>
</dbReference>
<keyword evidence="5" id="KW-0999">Mitochondrion inner membrane</keyword>
<keyword evidence="7" id="KW-1133">Transmembrane helix</keyword>
<evidence type="ECO:0000256" key="5">
    <source>
        <dbReference type="ARBA" id="ARBA00022792"/>
    </source>
</evidence>
<evidence type="ECO:0000313" key="12">
    <source>
        <dbReference type="Proteomes" id="UP000245207"/>
    </source>
</evidence>
<evidence type="ECO:0008006" key="13">
    <source>
        <dbReference type="Google" id="ProtNLM"/>
    </source>
</evidence>
<organism evidence="11 12">
    <name type="scientific">Artemisia annua</name>
    <name type="common">Sweet wormwood</name>
    <dbReference type="NCBI Taxonomy" id="35608"/>
    <lineage>
        <taxon>Eukaryota</taxon>
        <taxon>Viridiplantae</taxon>
        <taxon>Streptophyta</taxon>
        <taxon>Embryophyta</taxon>
        <taxon>Tracheophyta</taxon>
        <taxon>Spermatophyta</taxon>
        <taxon>Magnoliopsida</taxon>
        <taxon>eudicotyledons</taxon>
        <taxon>Gunneridae</taxon>
        <taxon>Pentapetalae</taxon>
        <taxon>asterids</taxon>
        <taxon>campanulids</taxon>
        <taxon>Asterales</taxon>
        <taxon>Asteraceae</taxon>
        <taxon>Asteroideae</taxon>
        <taxon>Anthemideae</taxon>
        <taxon>Artemisiinae</taxon>
        <taxon>Artemisia</taxon>
    </lineage>
</organism>
<keyword evidence="8" id="KW-0811">Translocation</keyword>
<evidence type="ECO:0000256" key="7">
    <source>
        <dbReference type="ARBA" id="ARBA00022989"/>
    </source>
</evidence>
<proteinExistence type="inferred from homology"/>
<dbReference type="GO" id="GO:0005744">
    <property type="term" value="C:TIM23 mitochondrial import inner membrane translocase complex"/>
    <property type="evidence" value="ECO:0007669"/>
    <property type="project" value="TreeGrafter"/>
</dbReference>
<dbReference type="EMBL" id="PKPP01001673">
    <property type="protein sequence ID" value="PWA80797.1"/>
    <property type="molecule type" value="Genomic_DNA"/>
</dbReference>
<dbReference type="PANTHER" id="PTHR10485">
    <property type="entry name" value="MITOCHONDRIAL IMPORT INNER MEMBRANE TRANSLOCASE SUBUNIT TIM-17"/>
    <property type="match status" value="1"/>
</dbReference>
<keyword evidence="12" id="KW-1185">Reference proteome</keyword>
<dbReference type="GO" id="GO:0030150">
    <property type="term" value="P:protein import into mitochondrial matrix"/>
    <property type="evidence" value="ECO:0007669"/>
    <property type="project" value="TreeGrafter"/>
</dbReference>
<accession>A0A2U1P543</accession>
<evidence type="ECO:0000256" key="1">
    <source>
        <dbReference type="ARBA" id="ARBA00004448"/>
    </source>
</evidence>
<comment type="similarity">
    <text evidence="2">Belongs to the Tim17/Tim22/Tim23 family.</text>
</comment>
<evidence type="ECO:0000256" key="6">
    <source>
        <dbReference type="ARBA" id="ARBA00022927"/>
    </source>
</evidence>
<evidence type="ECO:0000256" key="9">
    <source>
        <dbReference type="ARBA" id="ARBA00023128"/>
    </source>
</evidence>
<dbReference type="AlphaFoldDB" id="A0A2U1P543"/>
<evidence type="ECO:0000313" key="11">
    <source>
        <dbReference type="EMBL" id="PWA80797.1"/>
    </source>
</evidence>
<evidence type="ECO:0000256" key="2">
    <source>
        <dbReference type="ARBA" id="ARBA00008444"/>
    </source>
</evidence>
<dbReference type="PANTHER" id="PTHR10485:SF0">
    <property type="entry name" value="AT05822P-RELATED"/>
    <property type="match status" value="1"/>
</dbReference>
<keyword evidence="4" id="KW-0812">Transmembrane</keyword>
<protein>
    <recommendedName>
        <fullName evidence="13">Mitochondrial inner membrane translocase subunit Tim17/Tim22/Tim23/peroxisomal protein PMP24</fullName>
    </recommendedName>
</protein>
<evidence type="ECO:0000256" key="3">
    <source>
        <dbReference type="ARBA" id="ARBA00022448"/>
    </source>
</evidence>
<keyword evidence="3" id="KW-0813">Transport</keyword>
<evidence type="ECO:0000256" key="4">
    <source>
        <dbReference type="ARBA" id="ARBA00022692"/>
    </source>
</evidence>
<dbReference type="Proteomes" id="UP000245207">
    <property type="component" value="Unassembled WGS sequence"/>
</dbReference>
<keyword evidence="9" id="KW-0496">Mitochondrion</keyword>
<gene>
    <name evidence="11" type="ORF">CTI12_AA192670</name>
</gene>
<keyword evidence="10" id="KW-0472">Membrane</keyword>
<evidence type="ECO:0000256" key="8">
    <source>
        <dbReference type="ARBA" id="ARBA00023010"/>
    </source>
</evidence>
<comment type="subcellular location">
    <subcellularLocation>
        <location evidence="1">Mitochondrion inner membrane</location>
        <topology evidence="1">Multi-pass membrane protein</topology>
    </subcellularLocation>
</comment>